<comment type="caution">
    <text evidence="2">The sequence shown here is derived from an EMBL/GenBank/DDBJ whole genome shotgun (WGS) entry which is preliminary data.</text>
</comment>
<dbReference type="GO" id="GO:0004525">
    <property type="term" value="F:ribonuclease III activity"/>
    <property type="evidence" value="ECO:0007669"/>
    <property type="project" value="InterPro"/>
</dbReference>
<dbReference type="Pfam" id="PF00636">
    <property type="entry name" value="Ribonuclease_3"/>
    <property type="match status" value="1"/>
</dbReference>
<dbReference type="InterPro" id="IPR000999">
    <property type="entry name" value="RNase_III_dom"/>
</dbReference>
<gene>
    <name evidence="2" type="ORF">LTR97_005128</name>
</gene>
<dbReference type="Proteomes" id="UP001310594">
    <property type="component" value="Unassembled WGS sequence"/>
</dbReference>
<name>A0AAN7VT14_9PEZI</name>
<dbReference type="CDD" id="cd00593">
    <property type="entry name" value="RIBOc"/>
    <property type="match status" value="1"/>
</dbReference>
<dbReference type="InterPro" id="IPR036389">
    <property type="entry name" value="RNase_III_sf"/>
</dbReference>
<dbReference type="SMART" id="SM00535">
    <property type="entry name" value="RIBOc"/>
    <property type="match status" value="1"/>
</dbReference>
<dbReference type="PROSITE" id="PS50142">
    <property type="entry name" value="RNASE_3_2"/>
    <property type="match status" value="1"/>
</dbReference>
<reference evidence="2" key="1">
    <citation type="submission" date="2023-08" db="EMBL/GenBank/DDBJ databases">
        <title>Black Yeasts Isolated from many extreme environments.</title>
        <authorList>
            <person name="Coleine C."/>
            <person name="Stajich J.E."/>
            <person name="Selbmann L."/>
        </authorList>
    </citation>
    <scope>NUCLEOTIDE SEQUENCE</scope>
    <source>
        <strain evidence="2">CCFEE 5810</strain>
    </source>
</reference>
<dbReference type="EMBL" id="JAVRQU010000007">
    <property type="protein sequence ID" value="KAK5700611.1"/>
    <property type="molecule type" value="Genomic_DNA"/>
</dbReference>
<dbReference type="AlphaFoldDB" id="A0AAN7VT14"/>
<accession>A0AAN7VT14</accession>
<feature type="domain" description="RNase III" evidence="1">
    <location>
        <begin position="20"/>
        <end position="131"/>
    </location>
</feature>
<sequence length="151" mass="16542">MAQYHRDLAAARAFVTQLTGYLIQDDELLFAALDTSGNYAAQSNRRLALYGDRILSSVLADAWYLTNQPVGAFARLELSVATNEHHLAFGERVGLGPHINRNNGEQGQPITKNTMAATVEAIIGAVWIDCGKDFDIVRAAIKCMDLDNYPS</sequence>
<evidence type="ECO:0000259" key="1">
    <source>
        <dbReference type="PROSITE" id="PS50142"/>
    </source>
</evidence>
<proteinExistence type="predicted"/>
<organism evidence="2 3">
    <name type="scientific">Elasticomyces elasticus</name>
    <dbReference type="NCBI Taxonomy" id="574655"/>
    <lineage>
        <taxon>Eukaryota</taxon>
        <taxon>Fungi</taxon>
        <taxon>Dikarya</taxon>
        <taxon>Ascomycota</taxon>
        <taxon>Pezizomycotina</taxon>
        <taxon>Dothideomycetes</taxon>
        <taxon>Dothideomycetidae</taxon>
        <taxon>Mycosphaerellales</taxon>
        <taxon>Teratosphaeriaceae</taxon>
        <taxon>Elasticomyces</taxon>
    </lineage>
</organism>
<dbReference type="Gene3D" id="1.10.1520.10">
    <property type="entry name" value="Ribonuclease III domain"/>
    <property type="match status" value="1"/>
</dbReference>
<dbReference type="SUPFAM" id="SSF69065">
    <property type="entry name" value="RNase III domain-like"/>
    <property type="match status" value="1"/>
</dbReference>
<evidence type="ECO:0000313" key="2">
    <source>
        <dbReference type="EMBL" id="KAK5700611.1"/>
    </source>
</evidence>
<evidence type="ECO:0000313" key="3">
    <source>
        <dbReference type="Proteomes" id="UP001310594"/>
    </source>
</evidence>
<dbReference type="GO" id="GO:0006396">
    <property type="term" value="P:RNA processing"/>
    <property type="evidence" value="ECO:0007669"/>
    <property type="project" value="InterPro"/>
</dbReference>
<protein>
    <recommendedName>
        <fullName evidence="1">RNase III domain-containing protein</fullName>
    </recommendedName>
</protein>